<feature type="domain" description="DSBA-like thioredoxin" evidence="1">
    <location>
        <begin position="3"/>
        <end position="208"/>
    </location>
</feature>
<dbReference type="PANTHER" id="PTHR42943:SF2">
    <property type="entry name" value="GLUTATHIONE S-TRANSFERASE KAPPA 1"/>
    <property type="match status" value="1"/>
</dbReference>
<dbReference type="InterPro" id="IPR001853">
    <property type="entry name" value="DSBA-like_thioredoxin_dom"/>
</dbReference>
<sequence>MEIDAFWSFRSPWSYLATKRLRQWQEEYNLQVNFRPVYPIAIRTPEFFHQVQPQWFSYFMTDVFRVAEFLELPFTWPSPDPVIQLIDHDGRRQTAPEQPYIYRLTRLGILAEELGRGIEFADEISRTIWSGTEDWHESDHLAIAAEKAGLDLATMDKQLADETDRLEAEIQKNQLDHDAAGHWGVPTCTYKGEPFFGQDRLEVLLWRLQKEGLTQQS</sequence>
<dbReference type="Pfam" id="PF01323">
    <property type="entry name" value="DSBA"/>
    <property type="match status" value="1"/>
</dbReference>
<proteinExistence type="predicted"/>
<dbReference type="PANTHER" id="PTHR42943">
    <property type="entry name" value="GLUTATHIONE S-TRANSFERASE KAPPA"/>
    <property type="match status" value="1"/>
</dbReference>
<reference evidence="2" key="1">
    <citation type="submission" date="2018-05" db="EMBL/GenBank/DDBJ databases">
        <authorList>
            <person name="Lanie J.A."/>
            <person name="Ng W.-L."/>
            <person name="Kazmierczak K.M."/>
            <person name="Andrzejewski T.M."/>
            <person name="Davidsen T.M."/>
            <person name="Wayne K.J."/>
            <person name="Tettelin H."/>
            <person name="Glass J.I."/>
            <person name="Rusch D."/>
            <person name="Podicherti R."/>
            <person name="Tsui H.-C.T."/>
            <person name="Winkler M.E."/>
        </authorList>
    </citation>
    <scope>NUCLEOTIDE SEQUENCE</scope>
</reference>
<dbReference type="Gene3D" id="3.40.30.10">
    <property type="entry name" value="Glutaredoxin"/>
    <property type="match status" value="1"/>
</dbReference>
<evidence type="ECO:0000259" key="1">
    <source>
        <dbReference type="Pfam" id="PF01323"/>
    </source>
</evidence>
<dbReference type="SUPFAM" id="SSF52833">
    <property type="entry name" value="Thioredoxin-like"/>
    <property type="match status" value="1"/>
</dbReference>
<dbReference type="InterPro" id="IPR036249">
    <property type="entry name" value="Thioredoxin-like_sf"/>
</dbReference>
<dbReference type="InterPro" id="IPR014440">
    <property type="entry name" value="HCCAis_GSTk"/>
</dbReference>
<dbReference type="AlphaFoldDB" id="A0A382BIA0"/>
<evidence type="ECO:0000313" key="2">
    <source>
        <dbReference type="EMBL" id="SVB13349.1"/>
    </source>
</evidence>
<dbReference type="PIRSF" id="PIRSF006386">
    <property type="entry name" value="HCCAis_GSTk"/>
    <property type="match status" value="1"/>
</dbReference>
<dbReference type="EMBL" id="UINC01029874">
    <property type="protein sequence ID" value="SVB13349.1"/>
    <property type="molecule type" value="Genomic_DNA"/>
</dbReference>
<accession>A0A382BIA0</accession>
<dbReference type="GO" id="GO:0016491">
    <property type="term" value="F:oxidoreductase activity"/>
    <property type="evidence" value="ECO:0007669"/>
    <property type="project" value="InterPro"/>
</dbReference>
<protein>
    <recommendedName>
        <fullName evidence="1">DSBA-like thioredoxin domain-containing protein</fullName>
    </recommendedName>
</protein>
<dbReference type="InterPro" id="IPR051924">
    <property type="entry name" value="GST_Kappa/NadH"/>
</dbReference>
<name>A0A382BIA0_9ZZZZ</name>
<organism evidence="2">
    <name type="scientific">marine metagenome</name>
    <dbReference type="NCBI Taxonomy" id="408172"/>
    <lineage>
        <taxon>unclassified sequences</taxon>
        <taxon>metagenomes</taxon>
        <taxon>ecological metagenomes</taxon>
    </lineage>
</organism>
<gene>
    <name evidence="2" type="ORF">METZ01_LOCUS166203</name>
</gene>